<evidence type="ECO:0000256" key="3">
    <source>
        <dbReference type="ARBA" id="ARBA00022704"/>
    </source>
</evidence>
<evidence type="ECO:0000256" key="1">
    <source>
        <dbReference type="ARBA" id="ARBA00007233"/>
    </source>
</evidence>
<proteinExistence type="inferred from homology"/>
<dbReference type="KEGG" id="sbi:8063023"/>
<evidence type="ECO:0000313" key="6">
    <source>
        <dbReference type="EMBL" id="KAG0548734.1"/>
    </source>
</evidence>
<dbReference type="EMBL" id="CM027680">
    <property type="protein sequence ID" value="KAG0548734.1"/>
    <property type="molecule type" value="Genomic_DNA"/>
</dbReference>
<organism evidence="6 7">
    <name type="scientific">Sorghum bicolor</name>
    <name type="common">Sorghum</name>
    <name type="synonym">Sorghum vulgare</name>
    <dbReference type="NCBI Taxonomy" id="4558"/>
    <lineage>
        <taxon>Eukaryota</taxon>
        <taxon>Viridiplantae</taxon>
        <taxon>Streptophyta</taxon>
        <taxon>Embryophyta</taxon>
        <taxon>Tracheophyta</taxon>
        <taxon>Spermatophyta</taxon>
        <taxon>Magnoliopsida</taxon>
        <taxon>Liliopsida</taxon>
        <taxon>Poales</taxon>
        <taxon>Poaceae</taxon>
        <taxon>PACMAD clade</taxon>
        <taxon>Panicoideae</taxon>
        <taxon>Andropogonodae</taxon>
        <taxon>Andropogoneae</taxon>
        <taxon>Sorghinae</taxon>
        <taxon>Sorghum</taxon>
    </lineage>
</organism>
<feature type="chain" id="PRO_5037088029" description="Cystatin domain-containing protein" evidence="4">
    <location>
        <begin position="23"/>
        <end position="115"/>
    </location>
</feature>
<comment type="similarity">
    <text evidence="1">Belongs to the cystatin family. Phytocystatin subfamily.</text>
</comment>
<name>A0A921RZS4_SORBI</name>
<keyword evidence="4" id="KW-0732">Signal</keyword>
<evidence type="ECO:0000313" key="7">
    <source>
        <dbReference type="Proteomes" id="UP000807115"/>
    </source>
</evidence>
<keyword evidence="3" id="KW-0789">Thiol protease inhibitor</keyword>
<dbReference type="InterPro" id="IPR027214">
    <property type="entry name" value="Cystatin"/>
</dbReference>
<accession>A0A921RZS4</accession>
<sequence>MRTSFLLLAAAICAVVASVVSADSQGWFPLPDIDAPKVQQLGRWAVTEHDKKANDKVKFNRVVSGEETLDPELVGIKYHLVIDASDGSGQHRKYEAVLGEEWIGRIILISFNPAR</sequence>
<feature type="signal peptide" evidence="4">
    <location>
        <begin position="1"/>
        <end position="22"/>
    </location>
</feature>
<reference evidence="6" key="2">
    <citation type="submission" date="2020-10" db="EMBL/GenBank/DDBJ databases">
        <authorList>
            <person name="Cooper E.A."/>
            <person name="Brenton Z.W."/>
            <person name="Flinn B.S."/>
            <person name="Jenkins J."/>
            <person name="Shu S."/>
            <person name="Flowers D."/>
            <person name="Luo F."/>
            <person name="Wang Y."/>
            <person name="Xia P."/>
            <person name="Barry K."/>
            <person name="Daum C."/>
            <person name="Lipzen A."/>
            <person name="Yoshinaga Y."/>
            <person name="Schmutz J."/>
            <person name="Saski C."/>
            <person name="Vermerris W."/>
            <person name="Kresovich S."/>
        </authorList>
    </citation>
    <scope>NUCLEOTIDE SEQUENCE</scope>
</reference>
<dbReference type="InterPro" id="IPR046350">
    <property type="entry name" value="Cystatin_sf"/>
</dbReference>
<dbReference type="Proteomes" id="UP000807115">
    <property type="component" value="Chromosome 1"/>
</dbReference>
<dbReference type="OrthoDB" id="2016588at2759"/>
<comment type="caution">
    <text evidence="6">The sequence shown here is derived from an EMBL/GenBank/DDBJ whole genome shotgun (WGS) entry which is preliminary data.</text>
</comment>
<dbReference type="GO" id="GO:0004869">
    <property type="term" value="F:cysteine-type endopeptidase inhibitor activity"/>
    <property type="evidence" value="ECO:0007669"/>
    <property type="project" value="UniProtKB-KW"/>
</dbReference>
<dbReference type="OMA" id="LWAHYRS"/>
<feature type="domain" description="Cystatin" evidence="5">
    <location>
        <begin position="32"/>
        <end position="113"/>
    </location>
</feature>
<evidence type="ECO:0000256" key="4">
    <source>
        <dbReference type="SAM" id="SignalP"/>
    </source>
</evidence>
<dbReference type="SUPFAM" id="SSF54403">
    <property type="entry name" value="Cystatin/monellin"/>
    <property type="match status" value="1"/>
</dbReference>
<protein>
    <recommendedName>
        <fullName evidence="5">Cystatin domain-containing protein</fullName>
    </recommendedName>
</protein>
<dbReference type="Gramene" id="EER93890">
    <property type="protein sequence ID" value="EER93890"/>
    <property type="gene ID" value="SORBI_3001G183500"/>
</dbReference>
<dbReference type="AlphaFoldDB" id="A0A921RZS4"/>
<evidence type="ECO:0000259" key="5">
    <source>
        <dbReference type="Pfam" id="PF16845"/>
    </source>
</evidence>
<dbReference type="InterPro" id="IPR000010">
    <property type="entry name" value="Cystatin_dom"/>
</dbReference>
<reference evidence="6" key="1">
    <citation type="journal article" date="2019" name="BMC Genomics">
        <title>A new reference genome for Sorghum bicolor reveals high levels of sequence similarity between sweet and grain genotypes: implications for the genetics of sugar metabolism.</title>
        <authorList>
            <person name="Cooper E.A."/>
            <person name="Brenton Z.W."/>
            <person name="Flinn B.S."/>
            <person name="Jenkins J."/>
            <person name="Shu S."/>
            <person name="Flowers D."/>
            <person name="Luo F."/>
            <person name="Wang Y."/>
            <person name="Xia P."/>
            <person name="Barry K."/>
            <person name="Daum C."/>
            <person name="Lipzen A."/>
            <person name="Yoshinaga Y."/>
            <person name="Schmutz J."/>
            <person name="Saski C."/>
            <person name="Vermerris W."/>
            <person name="Kresovich S."/>
        </authorList>
    </citation>
    <scope>NUCLEOTIDE SEQUENCE</scope>
</reference>
<dbReference type="PANTHER" id="PTHR47116">
    <property type="entry name" value="PHLOEM FILAMENT PROTEIN"/>
    <property type="match status" value="1"/>
</dbReference>
<dbReference type="Pfam" id="PF16845">
    <property type="entry name" value="SQAPI"/>
    <property type="match status" value="1"/>
</dbReference>
<evidence type="ECO:0000256" key="2">
    <source>
        <dbReference type="ARBA" id="ARBA00022690"/>
    </source>
</evidence>
<dbReference type="Gene3D" id="3.10.450.10">
    <property type="match status" value="1"/>
</dbReference>
<gene>
    <name evidence="6" type="ORF">BDA96_01G192600</name>
</gene>
<keyword evidence="2" id="KW-0646">Protease inhibitor</keyword>